<dbReference type="Pfam" id="PF05050">
    <property type="entry name" value="Methyltransf_21"/>
    <property type="match status" value="1"/>
</dbReference>
<accession>A0A157T222</accession>
<dbReference type="SUPFAM" id="SSF53335">
    <property type="entry name" value="S-adenosyl-L-methionine-dependent methyltransferases"/>
    <property type="match status" value="1"/>
</dbReference>
<dbReference type="Gene3D" id="3.40.50.150">
    <property type="entry name" value="Vaccinia Virus protein VP39"/>
    <property type="match status" value="1"/>
</dbReference>
<dbReference type="AlphaFoldDB" id="A0A157T222"/>
<dbReference type="EMBL" id="LT549890">
    <property type="protein sequence ID" value="SAI85309.1"/>
    <property type="molecule type" value="Genomic_DNA"/>
</dbReference>
<dbReference type="PANTHER" id="PTHR34203">
    <property type="entry name" value="METHYLTRANSFERASE, FKBM FAMILY PROTEIN"/>
    <property type="match status" value="1"/>
</dbReference>
<sequence>MSYFIFRKLDINNSYILFLLFLILLSLLVLRVTAIRLYLNLSHEEVYLMKVINKSRETLYNIYYTLYKINVYRKIFSNWFYVIHKLRKGEKDIDVVLKNGSKGKCNIKCILTLTTIISEFSSINSRKFNFDDNNRLYYDNNLIIQENNTTWLLSIGGFIKNNDYWFFPKYNVKFNTIGYGIFETFIIEQYYTEIQGEVIDIGANIGDSAIYFALKGASHVYAFEPLPLVYKAALQNIKLNNLENKITLINGAVGSKEGKVKVPLNINLEDSGGFYITNQGDVEVPLFSFDDIVKNMVKDPYLLKMDCEGCEADIILNSDSISYFEKILVESHPHITKVSDKALLSKLRKLKYKCEERYRVGKTKLFYCSKIN</sequence>
<protein>
    <recommendedName>
        <fullName evidence="1">Methyltransferase FkbM domain-containing protein</fullName>
    </recommendedName>
</protein>
<name>A0A157T222_SACSO</name>
<proteinExistence type="predicted"/>
<feature type="domain" description="Methyltransferase FkbM" evidence="1">
    <location>
        <begin position="200"/>
        <end position="353"/>
    </location>
</feature>
<dbReference type="PANTHER" id="PTHR34203:SF15">
    <property type="entry name" value="SLL1173 PROTEIN"/>
    <property type="match status" value="1"/>
</dbReference>
<dbReference type="InterPro" id="IPR029063">
    <property type="entry name" value="SAM-dependent_MTases_sf"/>
</dbReference>
<gene>
    <name evidence="2" type="ORF">SSOP1_1755</name>
</gene>
<evidence type="ECO:0000259" key="1">
    <source>
        <dbReference type="Pfam" id="PF05050"/>
    </source>
</evidence>
<dbReference type="Proteomes" id="UP000076770">
    <property type="component" value="Chromosome i"/>
</dbReference>
<dbReference type="CDD" id="cd02440">
    <property type="entry name" value="AdoMet_MTases"/>
    <property type="match status" value="1"/>
</dbReference>
<dbReference type="NCBIfam" id="TIGR01444">
    <property type="entry name" value="fkbM_fam"/>
    <property type="match status" value="1"/>
</dbReference>
<evidence type="ECO:0000313" key="3">
    <source>
        <dbReference type="Proteomes" id="UP000076770"/>
    </source>
</evidence>
<dbReference type="PATRIC" id="fig|2287.9.peg.1840"/>
<dbReference type="InterPro" id="IPR052514">
    <property type="entry name" value="SAM-dependent_MTase"/>
</dbReference>
<organism evidence="2 3">
    <name type="scientific">Saccharolobus solfataricus</name>
    <name type="common">Sulfolobus solfataricus</name>
    <dbReference type="NCBI Taxonomy" id="2287"/>
    <lineage>
        <taxon>Archaea</taxon>
        <taxon>Thermoproteota</taxon>
        <taxon>Thermoprotei</taxon>
        <taxon>Sulfolobales</taxon>
        <taxon>Sulfolobaceae</taxon>
        <taxon>Saccharolobus</taxon>
    </lineage>
</organism>
<evidence type="ECO:0000313" key="2">
    <source>
        <dbReference type="EMBL" id="SAI85309.1"/>
    </source>
</evidence>
<dbReference type="InterPro" id="IPR006342">
    <property type="entry name" value="FkbM_mtfrase"/>
</dbReference>
<reference evidence="3" key="1">
    <citation type="submission" date="2016-04" db="EMBL/GenBank/DDBJ databases">
        <authorList>
            <person name="Shah S.A."/>
            <person name="Garrett R.A."/>
        </authorList>
    </citation>
    <scope>NUCLEOTIDE SEQUENCE [LARGE SCALE GENOMIC DNA]</scope>
    <source>
        <strain evidence="3">ATCC 35091 / DSM 1616 / JCM 8930 / NBRC 15331 / P1</strain>
    </source>
</reference>